<accession>A0A7W7WWI7</accession>
<evidence type="ECO:0000313" key="2">
    <source>
        <dbReference type="EMBL" id="MBB4966032.1"/>
    </source>
</evidence>
<evidence type="ECO:0000256" key="1">
    <source>
        <dbReference type="SAM" id="MobiDB-lite"/>
    </source>
</evidence>
<proteinExistence type="predicted"/>
<gene>
    <name evidence="2" type="ORF">F4559_003391</name>
</gene>
<feature type="compositionally biased region" description="Basic and acidic residues" evidence="1">
    <location>
        <begin position="96"/>
        <end position="105"/>
    </location>
</feature>
<evidence type="ECO:0000313" key="3">
    <source>
        <dbReference type="Proteomes" id="UP000542674"/>
    </source>
</evidence>
<dbReference type="EMBL" id="JACHJS010000001">
    <property type="protein sequence ID" value="MBB4966032.1"/>
    <property type="molecule type" value="Genomic_DNA"/>
</dbReference>
<keyword evidence="3" id="KW-1185">Reference proteome</keyword>
<comment type="caution">
    <text evidence="2">The sequence shown here is derived from an EMBL/GenBank/DDBJ whole genome shotgun (WGS) entry which is preliminary data.</text>
</comment>
<feature type="region of interest" description="Disordered" evidence="1">
    <location>
        <begin position="29"/>
        <end position="109"/>
    </location>
</feature>
<protein>
    <submittedName>
        <fullName evidence="2">Uncharacterized protein</fullName>
    </submittedName>
</protein>
<name>A0A7W7WWI7_9PSEU</name>
<sequence length="139" mass="13979">MVADEVADGVGHVDQAPAQAVLVVDPVGDGDRRAVPGHQVTAGAVRTGQGHGAGRGGLEGRQAEPLADRRQQVHVGRPVQAREGAQGDAAGAAHPEPAREPHPVGEAEPVDVGAQVVGVVRRVPGVVGIGVQVQQHVGA</sequence>
<dbReference type="RefSeq" id="WP_184669792.1">
    <property type="nucleotide sequence ID" value="NZ_BAABAI010000002.1"/>
</dbReference>
<reference evidence="2 3" key="1">
    <citation type="submission" date="2020-08" db="EMBL/GenBank/DDBJ databases">
        <title>Sequencing the genomes of 1000 actinobacteria strains.</title>
        <authorList>
            <person name="Klenk H.-P."/>
        </authorList>
    </citation>
    <scope>NUCLEOTIDE SEQUENCE [LARGE SCALE GENOMIC DNA]</scope>
    <source>
        <strain evidence="2 3">DSM 45084</strain>
    </source>
</reference>
<organism evidence="2 3">
    <name type="scientific">Saccharothrix violaceirubra</name>
    <dbReference type="NCBI Taxonomy" id="413306"/>
    <lineage>
        <taxon>Bacteria</taxon>
        <taxon>Bacillati</taxon>
        <taxon>Actinomycetota</taxon>
        <taxon>Actinomycetes</taxon>
        <taxon>Pseudonocardiales</taxon>
        <taxon>Pseudonocardiaceae</taxon>
        <taxon>Saccharothrix</taxon>
    </lineage>
</organism>
<dbReference type="AlphaFoldDB" id="A0A7W7WWI7"/>
<dbReference type="Proteomes" id="UP000542674">
    <property type="component" value="Unassembled WGS sequence"/>
</dbReference>
<feature type="compositionally biased region" description="Gly residues" evidence="1">
    <location>
        <begin position="49"/>
        <end position="59"/>
    </location>
</feature>